<protein>
    <submittedName>
        <fullName evidence="2">Kinase-like protein</fullName>
    </submittedName>
</protein>
<dbReference type="PIRSF" id="PIRSF000707">
    <property type="entry name" value="Hygromycin-B_kinase"/>
    <property type="match status" value="1"/>
</dbReference>
<gene>
    <name evidence="2" type="ORF">L227DRAFT_531876</name>
</gene>
<dbReference type="AlphaFoldDB" id="A0A5C2RZ57"/>
<dbReference type="EMBL" id="ML122288">
    <property type="protein sequence ID" value="RPD56365.1"/>
    <property type="molecule type" value="Genomic_DNA"/>
</dbReference>
<dbReference type="Pfam" id="PF01636">
    <property type="entry name" value="APH"/>
    <property type="match status" value="1"/>
</dbReference>
<reference evidence="2" key="1">
    <citation type="journal article" date="2018" name="Genome Biol. Evol.">
        <title>Genomics and development of Lentinus tigrinus, a white-rot wood-decaying mushroom with dimorphic fruiting bodies.</title>
        <authorList>
            <person name="Wu B."/>
            <person name="Xu Z."/>
            <person name="Knudson A."/>
            <person name="Carlson A."/>
            <person name="Chen N."/>
            <person name="Kovaka S."/>
            <person name="LaButti K."/>
            <person name="Lipzen A."/>
            <person name="Pennachio C."/>
            <person name="Riley R."/>
            <person name="Schakwitz W."/>
            <person name="Umezawa K."/>
            <person name="Ohm R.A."/>
            <person name="Grigoriev I.V."/>
            <person name="Nagy L.G."/>
            <person name="Gibbons J."/>
            <person name="Hibbett D."/>
        </authorList>
    </citation>
    <scope>NUCLEOTIDE SEQUENCE [LARGE SCALE GENOMIC DNA]</scope>
    <source>
        <strain evidence="2">ALCF2SS1-6</strain>
    </source>
</reference>
<proteinExistence type="predicted"/>
<dbReference type="InterPro" id="IPR002575">
    <property type="entry name" value="Aminoglycoside_PTrfase"/>
</dbReference>
<keyword evidence="3" id="KW-1185">Reference proteome</keyword>
<dbReference type="InterPro" id="IPR016259">
    <property type="entry name" value="Hygromycin-B_Kinase"/>
</dbReference>
<feature type="domain" description="Aminoglycoside phosphotransferase" evidence="1">
    <location>
        <begin position="26"/>
        <end position="250"/>
    </location>
</feature>
<dbReference type="PANTHER" id="PTHR21310">
    <property type="entry name" value="AMINOGLYCOSIDE PHOSPHOTRANSFERASE-RELATED-RELATED"/>
    <property type="match status" value="1"/>
</dbReference>
<dbReference type="Proteomes" id="UP000313359">
    <property type="component" value="Unassembled WGS sequence"/>
</dbReference>
<dbReference type="InterPro" id="IPR051678">
    <property type="entry name" value="AGP_Transferase"/>
</dbReference>
<accession>A0A5C2RZ57</accession>
<dbReference type="SUPFAM" id="SSF56112">
    <property type="entry name" value="Protein kinase-like (PK-like)"/>
    <property type="match status" value="1"/>
</dbReference>
<dbReference type="InterPro" id="IPR011009">
    <property type="entry name" value="Kinase-like_dom_sf"/>
</dbReference>
<evidence type="ECO:0000259" key="1">
    <source>
        <dbReference type="Pfam" id="PF01636"/>
    </source>
</evidence>
<dbReference type="OrthoDB" id="5598852at2759"/>
<organism evidence="2 3">
    <name type="scientific">Lentinus tigrinus ALCF2SS1-6</name>
    <dbReference type="NCBI Taxonomy" id="1328759"/>
    <lineage>
        <taxon>Eukaryota</taxon>
        <taxon>Fungi</taxon>
        <taxon>Dikarya</taxon>
        <taxon>Basidiomycota</taxon>
        <taxon>Agaricomycotina</taxon>
        <taxon>Agaricomycetes</taxon>
        <taxon>Polyporales</taxon>
        <taxon>Polyporaceae</taxon>
        <taxon>Lentinus</taxon>
    </lineage>
</organism>
<evidence type="ECO:0000313" key="2">
    <source>
        <dbReference type="EMBL" id="RPD56365.1"/>
    </source>
</evidence>
<keyword evidence="2" id="KW-0808">Transferase</keyword>
<dbReference type="Gene3D" id="3.90.1200.10">
    <property type="match status" value="1"/>
</dbReference>
<keyword evidence="2" id="KW-0418">Kinase</keyword>
<dbReference type="GO" id="GO:0016301">
    <property type="term" value="F:kinase activity"/>
    <property type="evidence" value="ECO:0007669"/>
    <property type="project" value="UniProtKB-KW"/>
</dbReference>
<name>A0A5C2RZ57_9APHY</name>
<sequence length="291" mass="32971">MATPSMVQPPVDFPFPQSYQDLVRMQQSNPVKVLKRDDYGYKVVMKLRPGIVLKHGGEFADEILCMRVARAAGLPVPDVLYHPGSVNIRNPWTYPPVKNVWYFCMEEMPGVSLDTVVDQLSDDKLLSLASQLRGYLDLLARVPHQGTIGSVDGGSFRTLMVSPLYQPERPFQNVAEFNNFLSSLYGQCVVPHAIFIEHTSCLPTNDTIRFTHGDLVPKNIMVDANGERITGIIDWENAGFYPSYWEYCRMHDGMAMTPGWEKILNTVFPEPKRQKEIDAVRAMLVTFDIQL</sequence>
<evidence type="ECO:0000313" key="3">
    <source>
        <dbReference type="Proteomes" id="UP000313359"/>
    </source>
</evidence>
<dbReference type="PANTHER" id="PTHR21310:SF15">
    <property type="entry name" value="AMINOGLYCOSIDE PHOSPHOTRANSFERASE DOMAIN-CONTAINING PROTEIN"/>
    <property type="match status" value="1"/>
</dbReference>